<evidence type="ECO:0000313" key="2">
    <source>
        <dbReference type="EMBL" id="QJC53399.1"/>
    </source>
</evidence>
<accession>A0A6H2H1C2</accession>
<evidence type="ECO:0008006" key="4">
    <source>
        <dbReference type="Google" id="ProtNLM"/>
    </source>
</evidence>
<proteinExistence type="predicted"/>
<keyword evidence="1" id="KW-0472">Membrane</keyword>
<protein>
    <recommendedName>
        <fullName evidence="4">SigmaY antisigma factor component</fullName>
    </recommendedName>
</protein>
<dbReference type="EMBL" id="CP051428">
    <property type="protein sequence ID" value="QJC53399.1"/>
    <property type="molecule type" value="Genomic_DNA"/>
</dbReference>
<reference evidence="2 3" key="1">
    <citation type="submission" date="2020-04" db="EMBL/GenBank/DDBJ databases">
        <title>Novel Paenibacillus strain UniB2 isolated from commercial digestive syrup.</title>
        <authorList>
            <person name="Thorat V."/>
            <person name="Kirdat K."/>
            <person name="Tiwarekar B."/>
            <person name="Yadav A."/>
        </authorList>
    </citation>
    <scope>NUCLEOTIDE SEQUENCE [LARGE SCALE GENOMIC DNA]</scope>
    <source>
        <strain evidence="2 3">UniB2</strain>
    </source>
</reference>
<organism evidence="2 3">
    <name type="scientific">Paenibacillus albicereus</name>
    <dbReference type="NCBI Taxonomy" id="2726185"/>
    <lineage>
        <taxon>Bacteria</taxon>
        <taxon>Bacillati</taxon>
        <taxon>Bacillota</taxon>
        <taxon>Bacilli</taxon>
        <taxon>Bacillales</taxon>
        <taxon>Paenibacillaceae</taxon>
        <taxon>Paenibacillus</taxon>
    </lineage>
</organism>
<dbReference type="AlphaFoldDB" id="A0A6H2H1C2"/>
<keyword evidence="1" id="KW-1133">Transmembrane helix</keyword>
<sequence length="74" mass="9032">MNRSDWEALTSLPLYVWISIFAALLAQSTWLFIDATRHGRSRWFWGLWGLIQVPTPLLVYWLWQAWERRRDRRA</sequence>
<feature type="transmembrane region" description="Helical" evidence="1">
    <location>
        <begin position="12"/>
        <end position="33"/>
    </location>
</feature>
<keyword evidence="1" id="KW-0812">Transmembrane</keyword>
<feature type="transmembrane region" description="Helical" evidence="1">
    <location>
        <begin position="45"/>
        <end position="63"/>
    </location>
</feature>
<dbReference type="RefSeq" id="WP_168908937.1">
    <property type="nucleotide sequence ID" value="NZ_CP051428.1"/>
</dbReference>
<evidence type="ECO:0000313" key="3">
    <source>
        <dbReference type="Proteomes" id="UP000502136"/>
    </source>
</evidence>
<evidence type="ECO:0000256" key="1">
    <source>
        <dbReference type="SAM" id="Phobius"/>
    </source>
</evidence>
<dbReference type="KEGG" id="palr:HGI30_18705"/>
<keyword evidence="3" id="KW-1185">Reference proteome</keyword>
<name>A0A6H2H1C2_9BACL</name>
<dbReference type="Proteomes" id="UP000502136">
    <property type="component" value="Chromosome"/>
</dbReference>
<gene>
    <name evidence="2" type="ORF">HGI30_18705</name>
</gene>